<name>A0A2V2N7B4_9EURY</name>
<comment type="caution">
    <text evidence="1">The sequence shown here is derived from an EMBL/GenBank/DDBJ whole genome shotgun (WGS) entry which is preliminary data.</text>
</comment>
<proteinExistence type="predicted"/>
<dbReference type="Proteomes" id="UP000245934">
    <property type="component" value="Unassembled WGS sequence"/>
</dbReference>
<keyword evidence="2" id="KW-1185">Reference proteome</keyword>
<evidence type="ECO:0000313" key="1">
    <source>
        <dbReference type="EMBL" id="PWR71153.1"/>
    </source>
</evidence>
<reference evidence="1 2" key="1">
    <citation type="submission" date="2018-05" db="EMBL/GenBank/DDBJ databases">
        <title>Draft genome of Methanospirillum stamsii Pt1.</title>
        <authorList>
            <person name="Dueholm M.S."/>
            <person name="Nielsen P.H."/>
            <person name="Bakmann L.F."/>
            <person name="Otzen D.E."/>
        </authorList>
    </citation>
    <scope>NUCLEOTIDE SEQUENCE [LARGE SCALE GENOMIC DNA]</scope>
    <source>
        <strain evidence="1 2">Pt1</strain>
    </source>
</reference>
<dbReference type="GeneID" id="97608441"/>
<dbReference type="EMBL" id="QGMZ01000035">
    <property type="protein sequence ID" value="PWR71153.1"/>
    <property type="molecule type" value="Genomic_DNA"/>
</dbReference>
<sequence>MIIYKTLWTQLIRIGIFRTDYQLSGKITLENLNTLSQGTHIITGYQYLTPVYLIEKPDDIQISGILDSDVIWVTYPEKNAHYVEDYLSALLTLIPENQSSGSFIITYYRDIKNYLFLKLRKNRYSNPEFSEIKELIVD</sequence>
<organism evidence="1 2">
    <name type="scientific">Methanospirillum stamsii</name>
    <dbReference type="NCBI Taxonomy" id="1277351"/>
    <lineage>
        <taxon>Archaea</taxon>
        <taxon>Methanobacteriati</taxon>
        <taxon>Methanobacteriota</taxon>
        <taxon>Stenosarchaea group</taxon>
        <taxon>Methanomicrobia</taxon>
        <taxon>Methanomicrobiales</taxon>
        <taxon>Methanospirillaceae</taxon>
        <taxon>Methanospirillum</taxon>
    </lineage>
</organism>
<evidence type="ECO:0000313" key="2">
    <source>
        <dbReference type="Proteomes" id="UP000245934"/>
    </source>
</evidence>
<dbReference type="RefSeq" id="WP_109941726.1">
    <property type="nucleotide sequence ID" value="NZ_CP176366.1"/>
</dbReference>
<dbReference type="OrthoDB" id="117317at2157"/>
<accession>A0A2V2N7B4</accession>
<gene>
    <name evidence="1" type="ORF">DLD82_13860</name>
</gene>
<protein>
    <submittedName>
        <fullName evidence="1">Uncharacterized protein</fullName>
    </submittedName>
</protein>
<dbReference type="AlphaFoldDB" id="A0A2V2N7B4"/>